<dbReference type="PANTHER" id="PTHR11157">
    <property type="entry name" value="FATTY ACID ACYL TRANSFERASE-RELATED"/>
    <property type="match status" value="1"/>
</dbReference>
<evidence type="ECO:0000256" key="9">
    <source>
        <dbReference type="ARBA" id="ARBA00023160"/>
    </source>
</evidence>
<dbReference type="Proteomes" id="UP000694867">
    <property type="component" value="Unplaced"/>
</dbReference>
<dbReference type="PANTHER" id="PTHR11157:SF69">
    <property type="entry name" value="ELONGATION OF VERY LONG CHAIN FATTY ACIDS PROTEIN 7"/>
    <property type="match status" value="1"/>
</dbReference>
<reference evidence="12" key="1">
    <citation type="submission" date="2025-08" db="UniProtKB">
        <authorList>
            <consortium name="RefSeq"/>
        </authorList>
    </citation>
    <scope>IDENTIFICATION</scope>
</reference>
<dbReference type="RefSeq" id="XP_028966801.1">
    <property type="nucleotide sequence ID" value="XM_029110968.1"/>
</dbReference>
<comment type="catalytic activity">
    <reaction evidence="10">
        <text>a very-long-chain acyl-CoA + malonyl-CoA + H(+) = a very-long-chain 3-oxoacyl-CoA + CO2 + CoA</text>
        <dbReference type="Rhea" id="RHEA:32727"/>
        <dbReference type="ChEBI" id="CHEBI:15378"/>
        <dbReference type="ChEBI" id="CHEBI:16526"/>
        <dbReference type="ChEBI" id="CHEBI:57287"/>
        <dbReference type="ChEBI" id="CHEBI:57384"/>
        <dbReference type="ChEBI" id="CHEBI:90725"/>
        <dbReference type="ChEBI" id="CHEBI:90736"/>
        <dbReference type="EC" id="2.3.1.199"/>
    </reaction>
</comment>
<dbReference type="GO" id="GO:0034626">
    <property type="term" value="P:fatty acid elongation, polyunsaturated fatty acid"/>
    <property type="evidence" value="ECO:0007669"/>
    <property type="project" value="TreeGrafter"/>
</dbReference>
<dbReference type="GeneID" id="100907169"/>
<evidence type="ECO:0000256" key="5">
    <source>
        <dbReference type="ARBA" id="ARBA00022832"/>
    </source>
</evidence>
<keyword evidence="5 10" id="KW-0276">Fatty acid metabolism</keyword>
<evidence type="ECO:0000256" key="10">
    <source>
        <dbReference type="RuleBase" id="RU361115"/>
    </source>
</evidence>
<keyword evidence="3 10" id="KW-0808">Transferase</keyword>
<dbReference type="AlphaFoldDB" id="A0AAJ7SDM2"/>
<proteinExistence type="inferred from homology"/>
<evidence type="ECO:0000256" key="6">
    <source>
        <dbReference type="ARBA" id="ARBA00022989"/>
    </source>
</evidence>
<protein>
    <recommendedName>
        <fullName evidence="10">Elongation of very long chain fatty acids protein</fullName>
        <ecNumber evidence="10">2.3.1.199</ecNumber>
    </recommendedName>
    <alternativeName>
        <fullName evidence="10">Very-long-chain 3-oxoacyl-CoA synthase</fullName>
    </alternativeName>
</protein>
<evidence type="ECO:0000256" key="3">
    <source>
        <dbReference type="ARBA" id="ARBA00022679"/>
    </source>
</evidence>
<name>A0AAJ7SDM2_9ACAR</name>
<feature type="transmembrane region" description="Helical" evidence="10">
    <location>
        <begin position="25"/>
        <end position="45"/>
    </location>
</feature>
<dbReference type="GO" id="GO:0030148">
    <property type="term" value="P:sphingolipid biosynthetic process"/>
    <property type="evidence" value="ECO:0007669"/>
    <property type="project" value="TreeGrafter"/>
</dbReference>
<gene>
    <name evidence="12" type="primary">LOC100907169</name>
</gene>
<dbReference type="GO" id="GO:0042761">
    <property type="term" value="P:very long-chain fatty acid biosynthetic process"/>
    <property type="evidence" value="ECO:0007669"/>
    <property type="project" value="TreeGrafter"/>
</dbReference>
<dbReference type="GO" id="GO:0034625">
    <property type="term" value="P:fatty acid elongation, monounsaturated fatty acid"/>
    <property type="evidence" value="ECO:0007669"/>
    <property type="project" value="TreeGrafter"/>
</dbReference>
<evidence type="ECO:0000256" key="4">
    <source>
        <dbReference type="ARBA" id="ARBA00022692"/>
    </source>
</evidence>
<comment type="similarity">
    <text evidence="10">Belongs to the ELO family.</text>
</comment>
<accession>A0AAJ7SDM2</accession>
<keyword evidence="2 10" id="KW-0444">Lipid biosynthesis</keyword>
<dbReference type="InterPro" id="IPR002076">
    <property type="entry name" value="ELO_fam"/>
</dbReference>
<keyword evidence="8 10" id="KW-0472">Membrane</keyword>
<feature type="transmembrane region" description="Helical" evidence="10">
    <location>
        <begin position="239"/>
        <end position="258"/>
    </location>
</feature>
<sequence>MALGLTKVPLDSNVFWSPVDPRTEGWFLVGNLPALITLLVGYVYVAKIAGPRWMKNRPPFDNLKPVIRAYNFAMVLTNALMLKYILARTYFGGGYSFYCQGISYTDRSDQAMELVSALYFYTFIRIIDFLDTIFFVLRKKFDHVSLLHVSHHCLVVFIGWYGASHGFGGQPMAGTAVNMFVHVIMYTYYFLASFGKRFEKYLFWKKYLTQLQLLQFIFCMVHILVPVFEPQCFIPLDHVAVVILPVIFFLAMFSRFYVHTYLKKRCTEVMKTALIKDIPDKERALATAREQPSFRENKKLN</sequence>
<evidence type="ECO:0000256" key="1">
    <source>
        <dbReference type="ARBA" id="ARBA00004141"/>
    </source>
</evidence>
<dbReference type="KEGG" id="goe:100907169"/>
<keyword evidence="4 10" id="KW-0812">Transmembrane</keyword>
<keyword evidence="6 10" id="KW-1133">Transmembrane helix</keyword>
<comment type="subcellular location">
    <subcellularLocation>
        <location evidence="1">Membrane</location>
        <topology evidence="1">Multi-pass membrane protein</topology>
    </subcellularLocation>
</comment>
<evidence type="ECO:0000313" key="12">
    <source>
        <dbReference type="RefSeq" id="XP_028966801.1"/>
    </source>
</evidence>
<keyword evidence="9 10" id="KW-0275">Fatty acid biosynthesis</keyword>
<evidence type="ECO:0000256" key="8">
    <source>
        <dbReference type="ARBA" id="ARBA00023136"/>
    </source>
</evidence>
<evidence type="ECO:0000256" key="7">
    <source>
        <dbReference type="ARBA" id="ARBA00023098"/>
    </source>
</evidence>
<dbReference type="GO" id="GO:0019367">
    <property type="term" value="P:fatty acid elongation, saturated fatty acid"/>
    <property type="evidence" value="ECO:0007669"/>
    <property type="project" value="TreeGrafter"/>
</dbReference>
<dbReference type="Pfam" id="PF01151">
    <property type="entry name" value="ELO"/>
    <property type="match status" value="1"/>
</dbReference>
<feature type="transmembrane region" description="Helical" evidence="10">
    <location>
        <begin position="175"/>
        <end position="195"/>
    </location>
</feature>
<feature type="transmembrane region" description="Helical" evidence="10">
    <location>
        <begin position="144"/>
        <end position="163"/>
    </location>
</feature>
<dbReference type="GO" id="GO:0009922">
    <property type="term" value="F:fatty acid elongase activity"/>
    <property type="evidence" value="ECO:0007669"/>
    <property type="project" value="UniProtKB-EC"/>
</dbReference>
<feature type="transmembrane region" description="Helical" evidence="10">
    <location>
        <begin position="118"/>
        <end position="137"/>
    </location>
</feature>
<organism evidence="11 12">
    <name type="scientific">Galendromus occidentalis</name>
    <name type="common">western predatory mite</name>
    <dbReference type="NCBI Taxonomy" id="34638"/>
    <lineage>
        <taxon>Eukaryota</taxon>
        <taxon>Metazoa</taxon>
        <taxon>Ecdysozoa</taxon>
        <taxon>Arthropoda</taxon>
        <taxon>Chelicerata</taxon>
        <taxon>Arachnida</taxon>
        <taxon>Acari</taxon>
        <taxon>Parasitiformes</taxon>
        <taxon>Mesostigmata</taxon>
        <taxon>Gamasina</taxon>
        <taxon>Phytoseioidea</taxon>
        <taxon>Phytoseiidae</taxon>
        <taxon>Typhlodrominae</taxon>
        <taxon>Galendromus</taxon>
    </lineage>
</organism>
<evidence type="ECO:0000313" key="11">
    <source>
        <dbReference type="Proteomes" id="UP000694867"/>
    </source>
</evidence>
<feature type="transmembrane region" description="Helical" evidence="10">
    <location>
        <begin position="66"/>
        <end position="86"/>
    </location>
</feature>
<dbReference type="EC" id="2.3.1.199" evidence="10"/>
<dbReference type="GO" id="GO:0005789">
    <property type="term" value="C:endoplasmic reticulum membrane"/>
    <property type="evidence" value="ECO:0007669"/>
    <property type="project" value="TreeGrafter"/>
</dbReference>
<feature type="transmembrane region" description="Helical" evidence="10">
    <location>
        <begin position="207"/>
        <end position="227"/>
    </location>
</feature>
<keyword evidence="7 10" id="KW-0443">Lipid metabolism</keyword>
<evidence type="ECO:0000256" key="2">
    <source>
        <dbReference type="ARBA" id="ARBA00022516"/>
    </source>
</evidence>
<keyword evidence="11" id="KW-1185">Reference proteome</keyword>